<dbReference type="InterPro" id="IPR013087">
    <property type="entry name" value="Znf_C2H2_type"/>
</dbReference>
<dbReference type="InterPro" id="IPR001810">
    <property type="entry name" value="F-box_dom"/>
</dbReference>
<evidence type="ECO:0000313" key="2">
    <source>
        <dbReference type="EMBL" id="KAF2710662.1"/>
    </source>
</evidence>
<dbReference type="PROSITE" id="PS00028">
    <property type="entry name" value="ZINC_FINGER_C2H2_1"/>
    <property type="match status" value="1"/>
</dbReference>
<dbReference type="Proteomes" id="UP000799428">
    <property type="component" value="Unassembled WGS sequence"/>
</dbReference>
<reference evidence="2" key="1">
    <citation type="journal article" date="2020" name="Stud. Mycol.">
        <title>101 Dothideomycetes genomes: a test case for predicting lifestyles and emergence of pathogens.</title>
        <authorList>
            <person name="Haridas S."/>
            <person name="Albert R."/>
            <person name="Binder M."/>
            <person name="Bloem J."/>
            <person name="Labutti K."/>
            <person name="Salamov A."/>
            <person name="Andreopoulos B."/>
            <person name="Baker S."/>
            <person name="Barry K."/>
            <person name="Bills G."/>
            <person name="Bluhm B."/>
            <person name="Cannon C."/>
            <person name="Castanera R."/>
            <person name="Culley D."/>
            <person name="Daum C."/>
            <person name="Ezra D."/>
            <person name="Gonzalez J."/>
            <person name="Henrissat B."/>
            <person name="Kuo A."/>
            <person name="Liang C."/>
            <person name="Lipzen A."/>
            <person name="Lutzoni F."/>
            <person name="Magnuson J."/>
            <person name="Mondo S."/>
            <person name="Nolan M."/>
            <person name="Ohm R."/>
            <person name="Pangilinan J."/>
            <person name="Park H.-J."/>
            <person name="Ramirez L."/>
            <person name="Alfaro M."/>
            <person name="Sun H."/>
            <person name="Tritt A."/>
            <person name="Yoshinaga Y."/>
            <person name="Zwiers L.-H."/>
            <person name="Turgeon B."/>
            <person name="Goodwin S."/>
            <person name="Spatafora J."/>
            <person name="Crous P."/>
            <person name="Grigoriev I."/>
        </authorList>
    </citation>
    <scope>NUCLEOTIDE SEQUENCE</scope>
    <source>
        <strain evidence="2">CBS 279.74</strain>
    </source>
</reference>
<gene>
    <name evidence="2" type="ORF">K504DRAFT_453735</name>
</gene>
<keyword evidence="3" id="KW-1185">Reference proteome</keyword>
<accession>A0A6G1KDV8</accession>
<organism evidence="2 3">
    <name type="scientific">Pleomassaria siparia CBS 279.74</name>
    <dbReference type="NCBI Taxonomy" id="1314801"/>
    <lineage>
        <taxon>Eukaryota</taxon>
        <taxon>Fungi</taxon>
        <taxon>Dikarya</taxon>
        <taxon>Ascomycota</taxon>
        <taxon>Pezizomycotina</taxon>
        <taxon>Dothideomycetes</taxon>
        <taxon>Pleosporomycetidae</taxon>
        <taxon>Pleosporales</taxon>
        <taxon>Pleomassariaceae</taxon>
        <taxon>Pleomassaria</taxon>
    </lineage>
</organism>
<evidence type="ECO:0000313" key="3">
    <source>
        <dbReference type="Proteomes" id="UP000799428"/>
    </source>
</evidence>
<protein>
    <recommendedName>
        <fullName evidence="1">F-box domain-containing protein</fullName>
    </recommendedName>
</protein>
<feature type="domain" description="F-box" evidence="1">
    <location>
        <begin position="50"/>
        <end position="101"/>
    </location>
</feature>
<dbReference type="PROSITE" id="PS50181">
    <property type="entry name" value="FBOX"/>
    <property type="match status" value="1"/>
</dbReference>
<dbReference type="EMBL" id="MU005768">
    <property type="protein sequence ID" value="KAF2710662.1"/>
    <property type="molecule type" value="Genomic_DNA"/>
</dbReference>
<name>A0A6G1KDV8_9PLEO</name>
<dbReference type="AlphaFoldDB" id="A0A6G1KDV8"/>
<evidence type="ECO:0000259" key="1">
    <source>
        <dbReference type="PROSITE" id="PS50181"/>
    </source>
</evidence>
<sequence>MFPSPHVIDEGYWREPLDLSISMTLGGQFFKYFHQHIYPIMNVATSESSFYQYAELPAELQLRILQQCHAPTLFQLMHTTRDLRIESKKLFFSDQTTWYRIPVGHLLLGGLPGESMYDLDFLASIEQLDFKCFLEITIYAGIGQFWQNVQRLCPRIKRVMFSTEGASFHDEPHVFGCYRKMAQLCPRGIDVFFYTPEKEKEAVGRRVKRVLWRLRAAHQDLDTSITPKREEHFNHPAAIVVPPEKPYRGRVGDFLKSRTLWNKFNGQRFAAKMHRAAAIEKHYFEGRHEPFGCSVTGCGAWFEQPEQYTTHLLATGHGPDETAPASVEALFAENTKRIQRLREEQIEAHRYFWNWWGEWPTEQRNMAEKEVMDQLEHDALYAEDKPVANHGLLLMIHDVEDNQAV</sequence>
<dbReference type="OrthoDB" id="5397557at2759"/>
<proteinExistence type="predicted"/>